<dbReference type="PROSITE" id="PS00072">
    <property type="entry name" value="ACYL_COA_DH_1"/>
    <property type="match status" value="1"/>
</dbReference>
<evidence type="ECO:0000313" key="9">
    <source>
        <dbReference type="EMBL" id="GAH39521.1"/>
    </source>
</evidence>
<dbReference type="GO" id="GO:0050660">
    <property type="term" value="F:flavin adenine dinucleotide binding"/>
    <property type="evidence" value="ECO:0007669"/>
    <property type="project" value="InterPro"/>
</dbReference>
<dbReference type="InterPro" id="IPR006091">
    <property type="entry name" value="Acyl-CoA_Oxase/DH_mid-dom"/>
</dbReference>
<dbReference type="Gene3D" id="1.10.540.10">
    <property type="entry name" value="Acyl-CoA dehydrogenase/oxidase, N-terminal domain"/>
    <property type="match status" value="1"/>
</dbReference>
<evidence type="ECO:0000256" key="1">
    <source>
        <dbReference type="ARBA" id="ARBA00001974"/>
    </source>
</evidence>
<dbReference type="Gene3D" id="1.20.140.10">
    <property type="entry name" value="Butyryl-CoA Dehydrogenase, subunit A, domain 3"/>
    <property type="match status" value="1"/>
</dbReference>
<protein>
    <recommendedName>
        <fullName evidence="10">Acyl-CoA dehydrogenase</fullName>
    </recommendedName>
</protein>
<evidence type="ECO:0000259" key="7">
    <source>
        <dbReference type="Pfam" id="PF02770"/>
    </source>
</evidence>
<evidence type="ECO:0000256" key="2">
    <source>
        <dbReference type="ARBA" id="ARBA00009347"/>
    </source>
</evidence>
<feature type="non-terminal residue" evidence="9">
    <location>
        <position position="1"/>
    </location>
</feature>
<sequence>TEEIGRVDASWSITTGVHCSVCAYPIYKFGTEDQRQRFLTDLAKGIKVGAFCLTEANAGSDAGGIQLSAVKDGDEWILNGSKIFATNGGIAGTLLVVAKTGEKGSRKELTIFIVDTDTPGYSVEVKEDKMGVRASDTSELVFQDARVPQENILGKTGEGFQLAMKTLDFGRISIAAQCVGLGQAALEASIKYSNERIQFGQPIGRFQGIQWKISDMACAIESGRLLTYKAAYMCDNGMDYGLASAMAKLVASEAAMKAAHSAVQIHGGYGLMKAYPVERYFRDAKVGEIYEGTSEIQRLVIATQLLRKGASIL</sequence>
<dbReference type="InterPro" id="IPR006089">
    <property type="entry name" value="Acyl-CoA_DH_CS"/>
</dbReference>
<evidence type="ECO:0008006" key="10">
    <source>
        <dbReference type="Google" id="ProtNLM"/>
    </source>
</evidence>
<dbReference type="InterPro" id="IPR009075">
    <property type="entry name" value="AcylCo_DH/oxidase_C"/>
</dbReference>
<dbReference type="FunFam" id="2.40.110.10:FF:000009">
    <property type="entry name" value="Acyl-CoA dehydrogenase"/>
    <property type="match status" value="1"/>
</dbReference>
<dbReference type="Gene3D" id="2.40.110.10">
    <property type="entry name" value="Butyryl-CoA Dehydrogenase, subunit A, domain 2"/>
    <property type="match status" value="1"/>
</dbReference>
<dbReference type="InterPro" id="IPR013786">
    <property type="entry name" value="AcylCoA_DH/ox_N"/>
</dbReference>
<gene>
    <name evidence="9" type="ORF">S03H2_11060</name>
</gene>
<dbReference type="InterPro" id="IPR036250">
    <property type="entry name" value="AcylCo_DH-like_C"/>
</dbReference>
<evidence type="ECO:0000256" key="3">
    <source>
        <dbReference type="ARBA" id="ARBA00022630"/>
    </source>
</evidence>
<evidence type="ECO:0000259" key="6">
    <source>
        <dbReference type="Pfam" id="PF00441"/>
    </source>
</evidence>
<dbReference type="InterPro" id="IPR037069">
    <property type="entry name" value="AcylCoA_DH/ox_N_sf"/>
</dbReference>
<dbReference type="SUPFAM" id="SSF56645">
    <property type="entry name" value="Acyl-CoA dehydrogenase NM domain-like"/>
    <property type="match status" value="1"/>
</dbReference>
<dbReference type="Pfam" id="PF00441">
    <property type="entry name" value="Acyl-CoA_dh_1"/>
    <property type="match status" value="1"/>
</dbReference>
<dbReference type="Pfam" id="PF02770">
    <property type="entry name" value="Acyl-CoA_dh_M"/>
    <property type="match status" value="1"/>
</dbReference>
<dbReference type="Pfam" id="PF02771">
    <property type="entry name" value="Acyl-CoA_dh_N"/>
    <property type="match status" value="1"/>
</dbReference>
<proteinExistence type="inferred from homology"/>
<reference evidence="9" key="1">
    <citation type="journal article" date="2014" name="Front. Microbiol.">
        <title>High frequency of phylogenetically diverse reductive dehalogenase-homologous genes in deep subseafloor sedimentary metagenomes.</title>
        <authorList>
            <person name="Kawai M."/>
            <person name="Futagami T."/>
            <person name="Toyoda A."/>
            <person name="Takaki Y."/>
            <person name="Nishi S."/>
            <person name="Hori S."/>
            <person name="Arai W."/>
            <person name="Tsubouchi T."/>
            <person name="Morono Y."/>
            <person name="Uchiyama I."/>
            <person name="Ito T."/>
            <person name="Fujiyama A."/>
            <person name="Inagaki F."/>
            <person name="Takami H."/>
        </authorList>
    </citation>
    <scope>NUCLEOTIDE SEQUENCE</scope>
    <source>
        <strain evidence="9">Expedition CK06-06</strain>
    </source>
</reference>
<dbReference type="AlphaFoldDB" id="X1F1N7"/>
<dbReference type="GO" id="GO:0003995">
    <property type="term" value="F:acyl-CoA dehydrogenase activity"/>
    <property type="evidence" value="ECO:0007669"/>
    <property type="project" value="InterPro"/>
</dbReference>
<name>X1F1N7_9ZZZZ</name>
<dbReference type="FunFam" id="1.20.140.10:FF:000004">
    <property type="entry name" value="Acyl-CoA dehydrogenase FadE25"/>
    <property type="match status" value="1"/>
</dbReference>
<evidence type="ECO:0000259" key="8">
    <source>
        <dbReference type="Pfam" id="PF02771"/>
    </source>
</evidence>
<organism evidence="9">
    <name type="scientific">marine sediment metagenome</name>
    <dbReference type="NCBI Taxonomy" id="412755"/>
    <lineage>
        <taxon>unclassified sequences</taxon>
        <taxon>metagenomes</taxon>
        <taxon>ecological metagenomes</taxon>
    </lineage>
</organism>
<dbReference type="InterPro" id="IPR046373">
    <property type="entry name" value="Acyl-CoA_Oxase/DH_mid-dom_sf"/>
</dbReference>
<dbReference type="PANTHER" id="PTHR43884:SF12">
    <property type="entry name" value="ISOVALERYL-COA DEHYDROGENASE, MITOCHONDRIAL-RELATED"/>
    <property type="match status" value="1"/>
</dbReference>
<keyword evidence="5" id="KW-0560">Oxidoreductase</keyword>
<keyword evidence="4" id="KW-0274">FAD</keyword>
<dbReference type="EMBL" id="BARU01005655">
    <property type="protein sequence ID" value="GAH39521.1"/>
    <property type="molecule type" value="Genomic_DNA"/>
</dbReference>
<dbReference type="PANTHER" id="PTHR43884">
    <property type="entry name" value="ACYL-COA DEHYDROGENASE"/>
    <property type="match status" value="1"/>
</dbReference>
<comment type="caution">
    <text evidence="9">The sequence shown here is derived from an EMBL/GenBank/DDBJ whole genome shotgun (WGS) entry which is preliminary data.</text>
</comment>
<keyword evidence="3" id="KW-0285">Flavoprotein</keyword>
<accession>X1F1N7</accession>
<feature type="domain" description="Acyl-CoA oxidase/dehydrogenase middle" evidence="7">
    <location>
        <begin position="50"/>
        <end position="144"/>
    </location>
</feature>
<dbReference type="SUPFAM" id="SSF47203">
    <property type="entry name" value="Acyl-CoA dehydrogenase C-terminal domain-like"/>
    <property type="match status" value="1"/>
</dbReference>
<evidence type="ECO:0000256" key="5">
    <source>
        <dbReference type="ARBA" id="ARBA00023002"/>
    </source>
</evidence>
<comment type="cofactor">
    <cofactor evidence="1">
        <name>FAD</name>
        <dbReference type="ChEBI" id="CHEBI:57692"/>
    </cofactor>
</comment>
<feature type="domain" description="Acyl-CoA dehydrogenase/oxidase N-terminal" evidence="8">
    <location>
        <begin position="1"/>
        <end position="45"/>
    </location>
</feature>
<evidence type="ECO:0000256" key="4">
    <source>
        <dbReference type="ARBA" id="ARBA00022827"/>
    </source>
</evidence>
<dbReference type="InterPro" id="IPR009100">
    <property type="entry name" value="AcylCoA_DH/oxidase_NM_dom_sf"/>
</dbReference>
<feature type="domain" description="Acyl-CoA dehydrogenase/oxidase C-terminal" evidence="6">
    <location>
        <begin position="157"/>
        <end position="305"/>
    </location>
</feature>
<comment type="similarity">
    <text evidence="2">Belongs to the acyl-CoA dehydrogenase family.</text>
</comment>